<evidence type="ECO:0000313" key="2">
    <source>
        <dbReference type="EMBL" id="ACL21229.1"/>
    </source>
</evidence>
<dbReference type="AlphaFoldDB" id="B8G1H6"/>
<dbReference type="Proteomes" id="UP000007726">
    <property type="component" value="Chromosome"/>
</dbReference>
<evidence type="ECO:0000313" key="3">
    <source>
        <dbReference type="Proteomes" id="UP000007726"/>
    </source>
</evidence>
<gene>
    <name evidence="2" type="ordered locus">Dhaf_3209</name>
</gene>
<dbReference type="KEGG" id="dhd:Dhaf_3209"/>
<reference evidence="2 3" key="1">
    <citation type="journal article" date="2012" name="BMC Microbiol.">
        <title>Genome sequence of Desulfitobacterium hafniense DCB-2, a Gram-positive anaerobe capable of dehalogenation and metal reduction.</title>
        <authorList>
            <person name="Kim S.H."/>
            <person name="Harzman C."/>
            <person name="Davis J.K."/>
            <person name="Hutcheson R."/>
            <person name="Broderick J.B."/>
            <person name="Marsh T.L."/>
            <person name="Tiedje J.M."/>
        </authorList>
    </citation>
    <scope>NUCLEOTIDE SEQUENCE [LARGE SCALE GENOMIC DNA]</scope>
    <source>
        <strain evidence="3">DSM 10664 / DCB-2</strain>
    </source>
</reference>
<evidence type="ECO:0000256" key="1">
    <source>
        <dbReference type="SAM" id="Phobius"/>
    </source>
</evidence>
<keyword evidence="1" id="KW-1133">Transmembrane helix</keyword>
<feature type="transmembrane region" description="Helical" evidence="1">
    <location>
        <begin position="6"/>
        <end position="26"/>
    </location>
</feature>
<sequence>MGDIIMVYIIPMIILFIIYYKVFRIADDVKEIKRMLENSGKSETNKKDCSCSGRQQ</sequence>
<accession>B8G1H6</accession>
<dbReference type="EMBL" id="CP001336">
    <property type="protein sequence ID" value="ACL21229.1"/>
    <property type="molecule type" value="Genomic_DNA"/>
</dbReference>
<protein>
    <submittedName>
        <fullName evidence="2">Uncharacterized protein</fullName>
    </submittedName>
</protein>
<proteinExistence type="predicted"/>
<keyword evidence="1" id="KW-0812">Transmembrane</keyword>
<name>B8G1H6_DESHD</name>
<dbReference type="HOGENOM" id="CLU_3006767_0_0_9"/>
<keyword evidence="1" id="KW-0472">Membrane</keyword>
<organism evidence="2 3">
    <name type="scientific">Desulfitobacterium hafniense (strain DSM 10664 / DCB-2)</name>
    <dbReference type="NCBI Taxonomy" id="272564"/>
    <lineage>
        <taxon>Bacteria</taxon>
        <taxon>Bacillati</taxon>
        <taxon>Bacillota</taxon>
        <taxon>Clostridia</taxon>
        <taxon>Eubacteriales</taxon>
        <taxon>Desulfitobacteriaceae</taxon>
        <taxon>Desulfitobacterium</taxon>
    </lineage>
</organism>